<dbReference type="AlphaFoldDB" id="A0A0J7I4N4"/>
<dbReference type="EMBL" id="LFND01000005">
    <property type="protein sequence ID" value="KMQ61343.1"/>
    <property type="molecule type" value="Genomic_DNA"/>
</dbReference>
<evidence type="ECO:0000313" key="2">
    <source>
        <dbReference type="Proteomes" id="UP000036261"/>
    </source>
</evidence>
<reference evidence="1 2" key="1">
    <citation type="journal article" date="2013" name="Int. J. Syst. Evol. Microbiol.">
        <title>Chryseobacterium angstadtii sp. nov., isolated from a newt tank.</title>
        <authorList>
            <person name="Kirk K.E."/>
            <person name="Hoffman J.A."/>
            <person name="Smith K.A."/>
            <person name="Strahan B.L."/>
            <person name="Failor K.C."/>
            <person name="Krebs J.E."/>
            <person name="Gale A.N."/>
            <person name="Do T.D."/>
            <person name="Sontag T.C."/>
            <person name="Batties A.M."/>
            <person name="Mistiszyn K."/>
            <person name="Newman J.D."/>
        </authorList>
    </citation>
    <scope>NUCLEOTIDE SEQUENCE [LARGE SCALE GENOMIC DNA]</scope>
    <source>
        <strain evidence="1 2">KM</strain>
    </source>
</reference>
<dbReference type="Proteomes" id="UP000036261">
    <property type="component" value="Unassembled WGS sequence"/>
</dbReference>
<name>A0A0J7I4N4_9FLAO</name>
<dbReference type="PATRIC" id="fig|558151.6.peg.3172"/>
<evidence type="ECO:0000313" key="1">
    <source>
        <dbReference type="EMBL" id="KMQ61343.1"/>
    </source>
</evidence>
<dbReference type="PROSITE" id="PS51257">
    <property type="entry name" value="PROKAR_LIPOPROTEIN"/>
    <property type="match status" value="1"/>
</dbReference>
<gene>
    <name evidence="1" type="ORF">ACM46_15005</name>
</gene>
<proteinExistence type="predicted"/>
<dbReference type="STRING" id="558151.ACM46_15005"/>
<sequence>MYYKFFIPVLILLIFFSCKEKRSIQAITINKNMIDELQRDNKRSKVGAVYVISLFTDNNKSLCEIVKCKESPTSMNFVGCQLLDNDTIFLYIDKKNKYLNCYEPLNKVIKFNKKQFILEQKKEVKYYMLDTLNCSITPTTSSFSSEQVNR</sequence>
<keyword evidence="2" id="KW-1185">Reference proteome</keyword>
<protein>
    <recommendedName>
        <fullName evidence="3">Lipoprotein</fullName>
    </recommendedName>
</protein>
<accession>A0A0J7I4N4</accession>
<evidence type="ECO:0008006" key="3">
    <source>
        <dbReference type="Google" id="ProtNLM"/>
    </source>
</evidence>
<organism evidence="1 2">
    <name type="scientific">Chryseobacterium angstadtii</name>
    <dbReference type="NCBI Taxonomy" id="558151"/>
    <lineage>
        <taxon>Bacteria</taxon>
        <taxon>Pseudomonadati</taxon>
        <taxon>Bacteroidota</taxon>
        <taxon>Flavobacteriia</taxon>
        <taxon>Flavobacteriales</taxon>
        <taxon>Weeksellaceae</taxon>
        <taxon>Chryseobacterium group</taxon>
        <taxon>Chryseobacterium</taxon>
    </lineage>
</organism>
<comment type="caution">
    <text evidence="1">The sequence shown here is derived from an EMBL/GenBank/DDBJ whole genome shotgun (WGS) entry which is preliminary data.</text>
</comment>